<dbReference type="AlphaFoldDB" id="A0A482YAQ9"/>
<organism evidence="1 2">
    <name type="scientific">Natrinema hispanicum</name>
    <dbReference type="NCBI Taxonomy" id="392421"/>
    <lineage>
        <taxon>Archaea</taxon>
        <taxon>Methanobacteriati</taxon>
        <taxon>Methanobacteriota</taxon>
        <taxon>Stenosarchaea group</taxon>
        <taxon>Halobacteria</taxon>
        <taxon>Halobacteriales</taxon>
        <taxon>Natrialbaceae</taxon>
        <taxon>Natrinema</taxon>
    </lineage>
</organism>
<protein>
    <submittedName>
        <fullName evidence="1">Uncharacterized protein</fullName>
    </submittedName>
</protein>
<gene>
    <name evidence="1" type="ORF">BDK88_4222</name>
</gene>
<dbReference type="RefSeq" id="WP_130501917.1">
    <property type="nucleotide sequence ID" value="NZ_SHMP01000010.1"/>
</dbReference>
<name>A0A482YAQ9_9EURY</name>
<reference evidence="1 2" key="1">
    <citation type="submission" date="2019-02" db="EMBL/GenBank/DDBJ databases">
        <title>Genomic Encyclopedia of Archaeal and Bacterial Type Strains, Phase II (KMG-II): from individual species to whole genera.</title>
        <authorList>
            <person name="Goeker M."/>
        </authorList>
    </citation>
    <scope>NUCLEOTIDE SEQUENCE [LARGE SCALE GENOMIC DNA]</scope>
    <source>
        <strain evidence="1 2">DSM 18328</strain>
    </source>
</reference>
<sequence length="420" mass="46842">METTIVSDRLTDGVEEHGVEDRIPDEITVKDWKKFSPNSISAEHLVLDLNFINLIDDEEFSDLPLNHLYRGKNKKIAEIDNNEDELLDIFESLAWTDVIPNFLSTGGSLTVLYSDLLKIETASDRSQTLSWLYQHGLLSRTKPIQEAKFSESGISDFEIVSDLSAIDDYFKFVDGYTHTLDFEGGDDDVQYEFVGGDLDPIAKSREGQLIAARLSRFMNASGEIQELGGNLTFLPQPTRLNPRIQDLITSLAAIGFEGGDNKAAEPPAYGLPSGSSDLPELVSEDVRKKLQGMKHGEEVLKQIEDGDACVENDLWQPALGSYIHAIEWAFIAYLEDRQGVDVIAKEQQGGVYYNLAGGHHSLLDEVTNYASLDQKTVSSIRSMNQAQRRWMAHHKSGKTLGHDVMSLRSRLGTILDELFS</sequence>
<dbReference type="Proteomes" id="UP000291097">
    <property type="component" value="Unassembled WGS sequence"/>
</dbReference>
<proteinExistence type="predicted"/>
<evidence type="ECO:0000313" key="2">
    <source>
        <dbReference type="Proteomes" id="UP000291097"/>
    </source>
</evidence>
<dbReference type="EMBL" id="SHMP01000010">
    <property type="protein sequence ID" value="RZV05199.1"/>
    <property type="molecule type" value="Genomic_DNA"/>
</dbReference>
<dbReference type="OrthoDB" id="176300at2157"/>
<evidence type="ECO:0000313" key="1">
    <source>
        <dbReference type="EMBL" id="RZV05199.1"/>
    </source>
</evidence>
<comment type="caution">
    <text evidence="1">The sequence shown here is derived from an EMBL/GenBank/DDBJ whole genome shotgun (WGS) entry which is preliminary data.</text>
</comment>
<accession>A0A482YAQ9</accession>